<dbReference type="GO" id="GO:0003964">
    <property type="term" value="F:RNA-directed DNA polymerase activity"/>
    <property type="evidence" value="ECO:0007669"/>
    <property type="project" value="UniProtKB-KW"/>
</dbReference>
<keyword evidence="1" id="KW-0695">RNA-directed DNA polymerase</keyword>
<accession>A0A7D9JQ46</accession>
<organism evidence="1 2">
    <name type="scientific">Paramuricea clavata</name>
    <name type="common">Red gorgonian</name>
    <name type="synonym">Violescent sea-whip</name>
    <dbReference type="NCBI Taxonomy" id="317549"/>
    <lineage>
        <taxon>Eukaryota</taxon>
        <taxon>Metazoa</taxon>
        <taxon>Cnidaria</taxon>
        <taxon>Anthozoa</taxon>
        <taxon>Octocorallia</taxon>
        <taxon>Malacalcyonacea</taxon>
        <taxon>Plexauridae</taxon>
        <taxon>Paramuricea</taxon>
    </lineage>
</organism>
<proteinExistence type="predicted"/>
<evidence type="ECO:0000313" key="2">
    <source>
        <dbReference type="Proteomes" id="UP001152795"/>
    </source>
</evidence>
<dbReference type="AlphaFoldDB" id="A0A7D9JQ46"/>
<protein>
    <submittedName>
        <fullName evidence="1">RNA-directed DNA polymerase from transposon X-element</fullName>
    </submittedName>
</protein>
<dbReference type="EMBL" id="CACRXK020019763">
    <property type="protein sequence ID" value="CAB4034040.1"/>
    <property type="molecule type" value="Genomic_DNA"/>
</dbReference>
<comment type="caution">
    <text evidence="1">The sequence shown here is derived from an EMBL/GenBank/DDBJ whole genome shotgun (WGS) entry which is preliminary data.</text>
</comment>
<evidence type="ECO:0000313" key="1">
    <source>
        <dbReference type="EMBL" id="CAB4034040.1"/>
    </source>
</evidence>
<name>A0A7D9JQ46_PARCT</name>
<gene>
    <name evidence="1" type="ORF">PACLA_8A039429</name>
</gene>
<dbReference type="Proteomes" id="UP001152795">
    <property type="component" value="Unassembled WGS sequence"/>
</dbReference>
<keyword evidence="1" id="KW-0548">Nucleotidyltransferase</keyword>
<sequence>MANLNINSLLKSIDQLRIIMQNSSIDILAINETTIDHSVSDDEISIPGYYHIRKDRN</sequence>
<reference evidence="1" key="1">
    <citation type="submission" date="2020-04" db="EMBL/GenBank/DDBJ databases">
        <authorList>
            <person name="Alioto T."/>
            <person name="Alioto T."/>
            <person name="Gomez Garrido J."/>
        </authorList>
    </citation>
    <scope>NUCLEOTIDE SEQUENCE</scope>
    <source>
        <strain evidence="1">A484AB</strain>
    </source>
</reference>
<dbReference type="OrthoDB" id="5982747at2759"/>
<keyword evidence="1" id="KW-0808">Transferase</keyword>
<keyword evidence="2" id="KW-1185">Reference proteome</keyword>
<feature type="non-terminal residue" evidence="1">
    <location>
        <position position="57"/>
    </location>
</feature>